<keyword evidence="7" id="KW-0843">Virulence</keyword>
<comment type="cofactor">
    <cofactor evidence="1 9">
        <name>heme</name>
        <dbReference type="ChEBI" id="CHEBI:30413"/>
    </cofactor>
</comment>
<feature type="binding site" description="axial binding residue" evidence="9">
    <location>
        <position position="448"/>
    </location>
    <ligand>
        <name>heme</name>
        <dbReference type="ChEBI" id="CHEBI:30413"/>
    </ligand>
    <ligandPart>
        <name>Fe</name>
        <dbReference type="ChEBI" id="CHEBI:18248"/>
    </ligandPart>
</feature>
<evidence type="ECO:0000256" key="2">
    <source>
        <dbReference type="ARBA" id="ARBA00010617"/>
    </source>
</evidence>
<dbReference type="InterPro" id="IPR017972">
    <property type="entry name" value="Cyt_P450_CS"/>
</dbReference>
<evidence type="ECO:0000313" key="12">
    <source>
        <dbReference type="Proteomes" id="UP000624404"/>
    </source>
</evidence>
<dbReference type="EMBL" id="CAJHIA010000033">
    <property type="protein sequence ID" value="CAD6449254.1"/>
    <property type="molecule type" value="Genomic_DNA"/>
</dbReference>
<sequence>MAYYGLFFILIIAAFVVHKITKHVSARRFQKAHGCKPVHKLPQRERIIGWDMYKFQVKSAKEKRRLKAVYDRYKENGNTYVLSMMGFDFFNTIEPENLKTLLAVNFKDYDLGARRGAFSPLLGEGIFTTDGAQWEHSRALVRPNFNKSQVADLNIFEEHIQVLLSQIPRDGSTFDLQSLFFKLTLDTATEFLFGQSVHSLTSIEGSEQQKFGTAFDLGQIKLEGRFTMGKLSNWMCDSEFDEACKTVHSFVDKIVYEALSKIDAKEEKAVEGHGPGRYVFLTEMVKASRDPKQLRDELLNILLAGRDTTASLLSNTFHVLARRPDIWEKLMAEVDELHGGKPDYEKMKSMKYIKYVLNESLRLYPVVPSNARFSRRDTVLPLGGGPDRMSPIFIPKGSAVAWSTYTMHRRTDIFGPDADVFRPERWAPEEGLRPGWGYLPFNGGPRICVGQQFALAEASYTIIRLLQEFDIISDRDGTEWKEQFALTACSAKGVQVGMIPRRI</sequence>
<accession>A0A8H2W378</accession>
<dbReference type="GO" id="GO:0020037">
    <property type="term" value="F:heme binding"/>
    <property type="evidence" value="ECO:0007669"/>
    <property type="project" value="InterPro"/>
</dbReference>
<keyword evidence="6 9" id="KW-0408">Iron</keyword>
<dbReference type="CDD" id="cd11063">
    <property type="entry name" value="CYP52"/>
    <property type="match status" value="1"/>
</dbReference>
<evidence type="ECO:0000256" key="8">
    <source>
        <dbReference type="ARBA" id="ARBA00023033"/>
    </source>
</evidence>
<reference evidence="11" key="1">
    <citation type="submission" date="2020-10" db="EMBL/GenBank/DDBJ databases">
        <authorList>
            <person name="Kusch S."/>
        </authorList>
    </citation>
    <scope>NUCLEOTIDE SEQUENCE</scope>
    <source>
        <strain evidence="11">SwB9</strain>
    </source>
</reference>
<dbReference type="SUPFAM" id="SSF48264">
    <property type="entry name" value="Cytochrome P450"/>
    <property type="match status" value="1"/>
</dbReference>
<dbReference type="InterPro" id="IPR002974">
    <property type="entry name" value="Cyt_P450_E_CYP52_ascomycetes"/>
</dbReference>
<comment type="caution">
    <text evidence="11">The sequence shown here is derived from an EMBL/GenBank/DDBJ whole genome shotgun (WGS) entry which is preliminary data.</text>
</comment>
<evidence type="ECO:0000256" key="4">
    <source>
        <dbReference type="ARBA" id="ARBA00022723"/>
    </source>
</evidence>
<dbReference type="Pfam" id="PF00067">
    <property type="entry name" value="p450"/>
    <property type="match status" value="1"/>
</dbReference>
<keyword evidence="4 9" id="KW-0479">Metal-binding</keyword>
<dbReference type="InterPro" id="IPR036396">
    <property type="entry name" value="Cyt_P450_sf"/>
</dbReference>
<dbReference type="GO" id="GO:0005506">
    <property type="term" value="F:iron ion binding"/>
    <property type="evidence" value="ECO:0007669"/>
    <property type="project" value="InterPro"/>
</dbReference>
<keyword evidence="3 9" id="KW-0349">Heme</keyword>
<dbReference type="InterPro" id="IPR001128">
    <property type="entry name" value="Cyt_P450"/>
</dbReference>
<dbReference type="InterPro" id="IPR047146">
    <property type="entry name" value="Cyt_P450_E_CYP52_fungi"/>
</dbReference>
<dbReference type="PROSITE" id="PS00086">
    <property type="entry name" value="CYTOCHROME_P450"/>
    <property type="match status" value="1"/>
</dbReference>
<dbReference type="PANTHER" id="PTHR24287:SF1">
    <property type="entry name" value="P450, PUTATIVE (EUROFUNG)-RELATED"/>
    <property type="match status" value="1"/>
</dbReference>
<dbReference type="PRINTS" id="PR00385">
    <property type="entry name" value="P450"/>
</dbReference>
<evidence type="ECO:0000256" key="3">
    <source>
        <dbReference type="ARBA" id="ARBA00022617"/>
    </source>
</evidence>
<evidence type="ECO:0000256" key="10">
    <source>
        <dbReference type="RuleBase" id="RU000461"/>
    </source>
</evidence>
<dbReference type="PANTHER" id="PTHR24287">
    <property type="entry name" value="P450, PUTATIVE (EUROFUNG)-RELATED"/>
    <property type="match status" value="1"/>
</dbReference>
<evidence type="ECO:0000313" key="11">
    <source>
        <dbReference type="EMBL" id="CAD6449254.1"/>
    </source>
</evidence>
<protein>
    <submittedName>
        <fullName evidence="11">Dc5a95f1-42af-45f2-aa47-f5fdaea6135c</fullName>
    </submittedName>
</protein>
<dbReference type="PRINTS" id="PR01239">
    <property type="entry name" value="EP450IICYP52"/>
</dbReference>
<evidence type="ECO:0000256" key="6">
    <source>
        <dbReference type="ARBA" id="ARBA00023004"/>
    </source>
</evidence>
<dbReference type="AlphaFoldDB" id="A0A8H2W378"/>
<dbReference type="Proteomes" id="UP000624404">
    <property type="component" value="Unassembled WGS sequence"/>
</dbReference>
<dbReference type="OrthoDB" id="1470350at2759"/>
<evidence type="ECO:0000256" key="7">
    <source>
        <dbReference type="ARBA" id="ARBA00023026"/>
    </source>
</evidence>
<evidence type="ECO:0000256" key="9">
    <source>
        <dbReference type="PIRSR" id="PIRSR602402-1"/>
    </source>
</evidence>
<organism evidence="11 12">
    <name type="scientific">Sclerotinia trifoliorum</name>
    <dbReference type="NCBI Taxonomy" id="28548"/>
    <lineage>
        <taxon>Eukaryota</taxon>
        <taxon>Fungi</taxon>
        <taxon>Dikarya</taxon>
        <taxon>Ascomycota</taxon>
        <taxon>Pezizomycotina</taxon>
        <taxon>Leotiomycetes</taxon>
        <taxon>Helotiales</taxon>
        <taxon>Sclerotiniaceae</taxon>
        <taxon>Sclerotinia</taxon>
    </lineage>
</organism>
<dbReference type="Gene3D" id="1.10.630.10">
    <property type="entry name" value="Cytochrome P450"/>
    <property type="match status" value="1"/>
</dbReference>
<proteinExistence type="inferred from homology"/>
<evidence type="ECO:0000256" key="5">
    <source>
        <dbReference type="ARBA" id="ARBA00023002"/>
    </source>
</evidence>
<dbReference type="InterPro" id="IPR002402">
    <property type="entry name" value="Cyt_P450_E_grp-II"/>
</dbReference>
<dbReference type="GO" id="GO:0016712">
    <property type="term" value="F:oxidoreductase activity, acting on paired donors, with incorporation or reduction of molecular oxygen, reduced flavin or flavoprotein as one donor, and incorporation of one atom of oxygen"/>
    <property type="evidence" value="ECO:0007669"/>
    <property type="project" value="InterPro"/>
</dbReference>
<evidence type="ECO:0000256" key="1">
    <source>
        <dbReference type="ARBA" id="ARBA00001971"/>
    </source>
</evidence>
<comment type="similarity">
    <text evidence="2 10">Belongs to the cytochrome P450 family.</text>
</comment>
<name>A0A8H2W378_9HELO</name>
<dbReference type="PRINTS" id="PR00464">
    <property type="entry name" value="EP450II"/>
</dbReference>
<keyword evidence="12" id="KW-1185">Reference proteome</keyword>
<keyword evidence="5 10" id="KW-0560">Oxidoreductase</keyword>
<keyword evidence="8 10" id="KW-0503">Monooxygenase</keyword>
<gene>
    <name evidence="11" type="ORF">SCLTRI_LOCUS9047</name>
</gene>